<evidence type="ECO:0000313" key="2">
    <source>
        <dbReference type="EMBL" id="CAD7460734.1"/>
    </source>
</evidence>
<sequence>MALTMKIGTCISEFTLLLLDEEVKIIRQINMQTDDDDEDEEEDDTSPPPPPPGSPPPATAYPAGYSAFSAPGYVFPQPASFTVLTGETSGVPSAGVPVYTPVYHQHHHTTTTTTTTVQFAPPLPPPTVQQSTPRKAK</sequence>
<protein>
    <submittedName>
        <fullName evidence="2">Uncharacterized protein</fullName>
    </submittedName>
</protein>
<proteinExistence type="predicted"/>
<accession>A0A7R9NYH6</accession>
<feature type="region of interest" description="Disordered" evidence="1">
    <location>
        <begin position="106"/>
        <end position="137"/>
    </location>
</feature>
<dbReference type="EMBL" id="OE003974">
    <property type="protein sequence ID" value="CAD7460734.1"/>
    <property type="molecule type" value="Genomic_DNA"/>
</dbReference>
<evidence type="ECO:0000256" key="1">
    <source>
        <dbReference type="SAM" id="MobiDB-lite"/>
    </source>
</evidence>
<feature type="region of interest" description="Disordered" evidence="1">
    <location>
        <begin position="28"/>
        <end position="63"/>
    </location>
</feature>
<organism evidence="2">
    <name type="scientific">Timema tahoe</name>
    <dbReference type="NCBI Taxonomy" id="61484"/>
    <lineage>
        <taxon>Eukaryota</taxon>
        <taxon>Metazoa</taxon>
        <taxon>Ecdysozoa</taxon>
        <taxon>Arthropoda</taxon>
        <taxon>Hexapoda</taxon>
        <taxon>Insecta</taxon>
        <taxon>Pterygota</taxon>
        <taxon>Neoptera</taxon>
        <taxon>Polyneoptera</taxon>
        <taxon>Phasmatodea</taxon>
        <taxon>Timematodea</taxon>
        <taxon>Timematoidea</taxon>
        <taxon>Timematidae</taxon>
        <taxon>Timema</taxon>
    </lineage>
</organism>
<dbReference type="AlphaFoldDB" id="A0A7R9NYH6"/>
<gene>
    <name evidence="2" type="ORF">TTEB3V08_LOCUS8652</name>
</gene>
<feature type="compositionally biased region" description="Polar residues" evidence="1">
    <location>
        <begin position="128"/>
        <end position="137"/>
    </location>
</feature>
<feature type="compositionally biased region" description="Acidic residues" evidence="1">
    <location>
        <begin position="33"/>
        <end position="45"/>
    </location>
</feature>
<reference evidence="2" key="1">
    <citation type="submission" date="2020-11" db="EMBL/GenBank/DDBJ databases">
        <authorList>
            <person name="Tran Van P."/>
        </authorList>
    </citation>
    <scope>NUCLEOTIDE SEQUENCE</scope>
</reference>
<feature type="compositionally biased region" description="Pro residues" evidence="1">
    <location>
        <begin position="46"/>
        <end position="59"/>
    </location>
</feature>
<name>A0A7R9NYH6_9NEOP</name>